<accession>A0ACC1D7T9</accession>
<comment type="caution">
    <text evidence="1">The sequence shown here is derived from an EMBL/GenBank/DDBJ whole genome shotgun (WGS) entry which is preliminary data.</text>
</comment>
<protein>
    <submittedName>
        <fullName evidence="1">Uncharacterized protein</fullName>
    </submittedName>
</protein>
<organism evidence="1 2">
    <name type="scientific">Dendrolimus kikuchii</name>
    <dbReference type="NCBI Taxonomy" id="765133"/>
    <lineage>
        <taxon>Eukaryota</taxon>
        <taxon>Metazoa</taxon>
        <taxon>Ecdysozoa</taxon>
        <taxon>Arthropoda</taxon>
        <taxon>Hexapoda</taxon>
        <taxon>Insecta</taxon>
        <taxon>Pterygota</taxon>
        <taxon>Neoptera</taxon>
        <taxon>Endopterygota</taxon>
        <taxon>Lepidoptera</taxon>
        <taxon>Glossata</taxon>
        <taxon>Ditrysia</taxon>
        <taxon>Bombycoidea</taxon>
        <taxon>Lasiocampidae</taxon>
        <taxon>Dendrolimus</taxon>
    </lineage>
</organism>
<evidence type="ECO:0000313" key="2">
    <source>
        <dbReference type="Proteomes" id="UP000824533"/>
    </source>
</evidence>
<proteinExistence type="predicted"/>
<evidence type="ECO:0000313" key="1">
    <source>
        <dbReference type="EMBL" id="KAJ0179984.1"/>
    </source>
</evidence>
<dbReference type="Proteomes" id="UP000824533">
    <property type="component" value="Linkage Group LG07"/>
</dbReference>
<reference evidence="1 2" key="1">
    <citation type="journal article" date="2021" name="Front. Genet.">
        <title>Chromosome-Level Genome Assembly Reveals Significant Gene Expansion in the Toll and IMD Signaling Pathways of Dendrolimus kikuchii.</title>
        <authorList>
            <person name="Zhou J."/>
            <person name="Wu P."/>
            <person name="Xiong Z."/>
            <person name="Liu N."/>
            <person name="Zhao N."/>
            <person name="Ji M."/>
            <person name="Qiu Y."/>
            <person name="Yang B."/>
        </authorList>
    </citation>
    <scope>NUCLEOTIDE SEQUENCE [LARGE SCALE GENOMIC DNA]</scope>
    <source>
        <strain evidence="1">Ann1</strain>
    </source>
</reference>
<name>A0ACC1D7T9_9NEOP</name>
<sequence length="73" mass="8284">MLTAKTVLLSSQRTYKNFGHKRQPVPTVTFLWHGFLTCTFIGLAIEWKKIGHFLFDNGKEADAATENNADLRS</sequence>
<dbReference type="EMBL" id="CM034393">
    <property type="protein sequence ID" value="KAJ0179984.1"/>
    <property type="molecule type" value="Genomic_DNA"/>
</dbReference>
<keyword evidence="2" id="KW-1185">Reference proteome</keyword>
<gene>
    <name evidence="1" type="ORF">K1T71_004575</name>
</gene>